<dbReference type="SUPFAM" id="SSF56112">
    <property type="entry name" value="Protein kinase-like (PK-like)"/>
    <property type="match status" value="1"/>
</dbReference>
<dbReference type="GO" id="GO:0005524">
    <property type="term" value="F:ATP binding"/>
    <property type="evidence" value="ECO:0007669"/>
    <property type="project" value="UniProtKB-KW"/>
</dbReference>
<dbReference type="GO" id="GO:0004674">
    <property type="term" value="F:protein serine/threonine kinase activity"/>
    <property type="evidence" value="ECO:0007669"/>
    <property type="project" value="UniProtKB-KW"/>
</dbReference>
<evidence type="ECO:0000256" key="1">
    <source>
        <dbReference type="ARBA" id="ARBA00022527"/>
    </source>
</evidence>
<dbReference type="PROSITE" id="PS00108">
    <property type="entry name" value="PROTEIN_KINASE_ST"/>
    <property type="match status" value="1"/>
</dbReference>
<name>A0A250XGE7_9CHLO</name>
<dbReference type="PROSITE" id="PS00018">
    <property type="entry name" value="EF_HAND_1"/>
    <property type="match status" value="2"/>
</dbReference>
<dbReference type="PANTHER" id="PTHR24349">
    <property type="entry name" value="SERINE/THREONINE-PROTEIN KINASE"/>
    <property type="match status" value="1"/>
</dbReference>
<dbReference type="OrthoDB" id="40902at2759"/>
<evidence type="ECO:0000256" key="4">
    <source>
        <dbReference type="ARBA" id="ARBA00022777"/>
    </source>
</evidence>
<evidence type="ECO:0000313" key="11">
    <source>
        <dbReference type="Proteomes" id="UP000232323"/>
    </source>
</evidence>
<dbReference type="Gene3D" id="3.30.200.20">
    <property type="entry name" value="Phosphorylase Kinase, domain 1"/>
    <property type="match status" value="1"/>
</dbReference>
<evidence type="ECO:0000256" key="2">
    <source>
        <dbReference type="ARBA" id="ARBA00022679"/>
    </source>
</evidence>
<dbReference type="InterPro" id="IPR002048">
    <property type="entry name" value="EF_hand_dom"/>
</dbReference>
<feature type="domain" description="EF-hand" evidence="9">
    <location>
        <begin position="420"/>
        <end position="455"/>
    </location>
</feature>
<reference evidence="10 11" key="1">
    <citation type="submission" date="2017-08" db="EMBL/GenBank/DDBJ databases">
        <title>Acidophilic green algal genome provides insights into adaptation to an acidic environment.</title>
        <authorList>
            <person name="Hirooka S."/>
            <person name="Hirose Y."/>
            <person name="Kanesaki Y."/>
            <person name="Higuchi S."/>
            <person name="Fujiwara T."/>
            <person name="Onuma R."/>
            <person name="Era A."/>
            <person name="Ohbayashi R."/>
            <person name="Uzuka A."/>
            <person name="Nozaki H."/>
            <person name="Yoshikawa H."/>
            <person name="Miyagishima S.Y."/>
        </authorList>
    </citation>
    <scope>NUCLEOTIDE SEQUENCE [LARGE SCALE GENOMIC DNA]</scope>
    <source>
        <strain evidence="10 11">NIES-2499</strain>
    </source>
</reference>
<feature type="region of interest" description="Disordered" evidence="7">
    <location>
        <begin position="551"/>
        <end position="603"/>
    </location>
</feature>
<dbReference type="AlphaFoldDB" id="A0A250XGE7"/>
<dbReference type="STRING" id="1157962.A0A250XGE7"/>
<dbReference type="InterPro" id="IPR050205">
    <property type="entry name" value="CDPK_Ser/Thr_kinases"/>
</dbReference>
<evidence type="ECO:0000259" key="8">
    <source>
        <dbReference type="PROSITE" id="PS50011"/>
    </source>
</evidence>
<dbReference type="PROSITE" id="PS50011">
    <property type="entry name" value="PROTEIN_KINASE_DOM"/>
    <property type="match status" value="1"/>
</dbReference>
<dbReference type="SMART" id="SM00054">
    <property type="entry name" value="EFh"/>
    <property type="match status" value="4"/>
</dbReference>
<evidence type="ECO:0000256" key="7">
    <source>
        <dbReference type="SAM" id="MobiDB-lite"/>
    </source>
</evidence>
<feature type="compositionally biased region" description="Low complexity" evidence="7">
    <location>
        <begin position="808"/>
        <end position="826"/>
    </location>
</feature>
<comment type="caution">
    <text evidence="10">The sequence shown here is derived from an EMBL/GenBank/DDBJ whole genome shotgun (WGS) entry which is preliminary data.</text>
</comment>
<dbReference type="Pfam" id="PF13499">
    <property type="entry name" value="EF-hand_7"/>
    <property type="match status" value="1"/>
</dbReference>
<proteinExistence type="predicted"/>
<sequence>MGCSDSKESTTSSNRPRYPPNASGSQKGTFASKVASSSRMLRQVSAHKRESADHKAEIMFLVTKGQRFYDNYVRPTLVSYGATCKVLTAYHRETQKKYAVKTIPKTNRNAEVQRSRVLKEVGVLKEVEDHPNAVKLHEVYDEAQNYYLVMECCDGGELFEHIAKGTEAFTERHAANILKSLMLFLAHMHSKGIAHMDIKPENIMFDAEGTNGVVKIIDFGAAQYVQPDETINDAFGTVRYSSPEMAADSGIGQKTDVWSAGALMYFMLSGSAPFLKKDDIDTLNYIKKKPKVKFSGKRWAAISEDAKDCILAMLEVDPSHRPTSQQILQMAWLRSVAHTAPSATNQQDETSIRRDILDHLRAFANQSRMRRLLLGLMASSISGGEANKLLDHFYAMDSDFSGTIEMKELASVAKQVLPDLTEEEVCNLFSALDLNHTGTVDVKEFFASLLQTMDPDNQIELARRSFCEMDRDRRGFLSKKVFMDEMVRQAVISGMGAEDAAQLEVELEAEFRALDANSDGQLSFEEFQAVLGLEGSVGSSRVLDVDRRDPGTVAEEAGGSMSQAPPAVSFAGTPAVAARSSRQSTAPDRDSRSRSGIGASVSTGNLVDSNNLVQLALKIRDRSRAQSMASQADCLRGVNEVRQDSDEVESDQGGATTGQQSRATSVPEDGTSNVTPGGGVSVKSARLMLAGKNPTAASAAAVTAAVAAAFAAGPPLDDAVWRHDPDWPSAPGASSVKLAHTPSTHASGLPSSGIGPSPSGIKENPLQQSSPQDQRSTSGAKFQEAGKSSVRFQDNPISWKSEEGWQMSHSPAATAAASPAAPRQSPGMQRSGSMSQVQQFVSRSSSIKSTLKMSSLSRQNSFERGVGSLGSPRLEPLPHGKVLNMSPILTTVHSSEQVKVDQVMGEDMMPGMMPDNIGSVVSDCSPKSSVVSTSLFDPKFQL</sequence>
<evidence type="ECO:0000256" key="6">
    <source>
        <dbReference type="ARBA" id="ARBA00022840"/>
    </source>
</evidence>
<dbReference type="InterPro" id="IPR011009">
    <property type="entry name" value="Kinase-like_dom_sf"/>
</dbReference>
<feature type="compositionally biased region" description="Low complexity" evidence="7">
    <location>
        <begin position="833"/>
        <end position="857"/>
    </location>
</feature>
<dbReference type="CDD" id="cd05117">
    <property type="entry name" value="STKc_CAMK"/>
    <property type="match status" value="1"/>
</dbReference>
<evidence type="ECO:0000256" key="5">
    <source>
        <dbReference type="ARBA" id="ARBA00022837"/>
    </source>
</evidence>
<protein>
    <submittedName>
        <fullName evidence="10">Uncharacterized protein</fullName>
    </submittedName>
</protein>
<dbReference type="InterPro" id="IPR000719">
    <property type="entry name" value="Prot_kinase_dom"/>
</dbReference>
<dbReference type="Gene3D" id="1.10.238.10">
    <property type="entry name" value="EF-hand"/>
    <property type="match status" value="2"/>
</dbReference>
<dbReference type="InterPro" id="IPR011992">
    <property type="entry name" value="EF-hand-dom_pair"/>
</dbReference>
<feature type="compositionally biased region" description="Polar residues" evidence="7">
    <location>
        <begin position="22"/>
        <end position="40"/>
    </location>
</feature>
<feature type="region of interest" description="Disordered" evidence="7">
    <location>
        <begin position="636"/>
        <end position="679"/>
    </location>
</feature>
<feature type="region of interest" description="Disordered" evidence="7">
    <location>
        <begin position="721"/>
        <end position="873"/>
    </location>
</feature>
<dbReference type="InterPro" id="IPR018247">
    <property type="entry name" value="EF_Hand_1_Ca_BS"/>
</dbReference>
<organism evidence="10 11">
    <name type="scientific">Chlamydomonas eustigma</name>
    <dbReference type="NCBI Taxonomy" id="1157962"/>
    <lineage>
        <taxon>Eukaryota</taxon>
        <taxon>Viridiplantae</taxon>
        <taxon>Chlorophyta</taxon>
        <taxon>core chlorophytes</taxon>
        <taxon>Chlorophyceae</taxon>
        <taxon>CS clade</taxon>
        <taxon>Chlamydomonadales</taxon>
        <taxon>Chlamydomonadaceae</taxon>
        <taxon>Chlamydomonas</taxon>
    </lineage>
</organism>
<feature type="compositionally biased region" description="Low complexity" evidence="7">
    <location>
        <begin position="747"/>
        <end position="761"/>
    </location>
</feature>
<keyword evidence="11" id="KW-1185">Reference proteome</keyword>
<dbReference type="CDD" id="cd00051">
    <property type="entry name" value="EFh"/>
    <property type="match status" value="1"/>
</dbReference>
<dbReference type="InterPro" id="IPR008271">
    <property type="entry name" value="Ser/Thr_kinase_AS"/>
</dbReference>
<keyword evidence="3" id="KW-0547">Nucleotide-binding</keyword>
<dbReference type="GO" id="GO:0005509">
    <property type="term" value="F:calcium ion binding"/>
    <property type="evidence" value="ECO:0007669"/>
    <property type="project" value="InterPro"/>
</dbReference>
<dbReference type="Gene3D" id="1.10.510.10">
    <property type="entry name" value="Transferase(Phosphotransferase) domain 1"/>
    <property type="match status" value="1"/>
</dbReference>
<dbReference type="PROSITE" id="PS50222">
    <property type="entry name" value="EF_HAND_2"/>
    <property type="match status" value="2"/>
</dbReference>
<dbReference type="FunFam" id="1.10.510.10:FF:000571">
    <property type="entry name" value="Maternal embryonic leucine zipper kinase"/>
    <property type="match status" value="1"/>
</dbReference>
<dbReference type="SMART" id="SM00220">
    <property type="entry name" value="S_TKc"/>
    <property type="match status" value="1"/>
</dbReference>
<dbReference type="SUPFAM" id="SSF47473">
    <property type="entry name" value="EF-hand"/>
    <property type="match status" value="1"/>
</dbReference>
<keyword evidence="1" id="KW-0723">Serine/threonine-protein kinase</keyword>
<feature type="region of interest" description="Disordered" evidence="7">
    <location>
        <begin position="1"/>
        <end position="48"/>
    </location>
</feature>
<keyword evidence="4" id="KW-0418">Kinase</keyword>
<dbReference type="Pfam" id="PF13833">
    <property type="entry name" value="EF-hand_8"/>
    <property type="match status" value="1"/>
</dbReference>
<dbReference type="EMBL" id="BEGY01000074">
    <property type="protein sequence ID" value="GAX81992.1"/>
    <property type="molecule type" value="Genomic_DNA"/>
</dbReference>
<feature type="domain" description="Protein kinase" evidence="8">
    <location>
        <begin position="72"/>
        <end position="333"/>
    </location>
</feature>
<feature type="compositionally biased region" description="Polar residues" evidence="7">
    <location>
        <begin position="653"/>
        <end position="675"/>
    </location>
</feature>
<dbReference type="Pfam" id="PF00069">
    <property type="entry name" value="Pkinase"/>
    <property type="match status" value="1"/>
</dbReference>
<evidence type="ECO:0000259" key="9">
    <source>
        <dbReference type="PROSITE" id="PS50222"/>
    </source>
</evidence>
<gene>
    <name evidence="10" type="ORF">CEUSTIGMA_g9420.t1</name>
</gene>
<evidence type="ECO:0000256" key="3">
    <source>
        <dbReference type="ARBA" id="ARBA00022741"/>
    </source>
</evidence>
<dbReference type="Proteomes" id="UP000232323">
    <property type="component" value="Unassembled WGS sequence"/>
</dbReference>
<evidence type="ECO:0000313" key="10">
    <source>
        <dbReference type="EMBL" id="GAX81992.1"/>
    </source>
</evidence>
<keyword evidence="5" id="KW-0106">Calcium</keyword>
<feature type="compositionally biased region" description="Polar residues" evidence="7">
    <location>
        <begin position="765"/>
        <end position="780"/>
    </location>
</feature>
<keyword evidence="2" id="KW-0808">Transferase</keyword>
<keyword evidence="6" id="KW-0067">ATP-binding</keyword>
<feature type="domain" description="EF-hand" evidence="9">
    <location>
        <begin position="502"/>
        <end position="537"/>
    </location>
</feature>
<accession>A0A250XGE7</accession>